<keyword evidence="2" id="KW-1185">Reference proteome</keyword>
<accession>A0AAV7N3B8</accession>
<comment type="caution">
    <text evidence="1">The sequence shown here is derived from an EMBL/GenBank/DDBJ whole genome shotgun (WGS) entry which is preliminary data.</text>
</comment>
<dbReference type="Proteomes" id="UP001066276">
    <property type="component" value="Chromosome 9"/>
</dbReference>
<sequence>MLYRSLPVLVAKVHADPQVRENKGSVASTGTLWVANKSSLRGVTKGCVRRREAQQSQRITVLEGEMANLECRARQLDGEELRRQLAFLRAELWQVSLVQARQCWQASTQRVYELGDMTGKLLYQLATRDVSARVVPLIRDLTGAIREDLLAIAHTFASYYVDLYAQVPSP</sequence>
<proteinExistence type="predicted"/>
<dbReference type="AlphaFoldDB" id="A0AAV7N3B8"/>
<evidence type="ECO:0000313" key="2">
    <source>
        <dbReference type="Proteomes" id="UP001066276"/>
    </source>
</evidence>
<organism evidence="1 2">
    <name type="scientific">Pleurodeles waltl</name>
    <name type="common">Iberian ribbed newt</name>
    <dbReference type="NCBI Taxonomy" id="8319"/>
    <lineage>
        <taxon>Eukaryota</taxon>
        <taxon>Metazoa</taxon>
        <taxon>Chordata</taxon>
        <taxon>Craniata</taxon>
        <taxon>Vertebrata</taxon>
        <taxon>Euteleostomi</taxon>
        <taxon>Amphibia</taxon>
        <taxon>Batrachia</taxon>
        <taxon>Caudata</taxon>
        <taxon>Salamandroidea</taxon>
        <taxon>Salamandridae</taxon>
        <taxon>Pleurodelinae</taxon>
        <taxon>Pleurodeles</taxon>
    </lineage>
</organism>
<name>A0AAV7N3B8_PLEWA</name>
<gene>
    <name evidence="1" type="ORF">NDU88_006183</name>
</gene>
<reference evidence="1" key="1">
    <citation type="journal article" date="2022" name="bioRxiv">
        <title>Sequencing and chromosome-scale assembly of the giantPleurodeles waltlgenome.</title>
        <authorList>
            <person name="Brown T."/>
            <person name="Elewa A."/>
            <person name="Iarovenko S."/>
            <person name="Subramanian E."/>
            <person name="Araus A.J."/>
            <person name="Petzold A."/>
            <person name="Susuki M."/>
            <person name="Suzuki K.-i.T."/>
            <person name="Hayashi T."/>
            <person name="Toyoda A."/>
            <person name="Oliveira C."/>
            <person name="Osipova E."/>
            <person name="Leigh N.D."/>
            <person name="Simon A."/>
            <person name="Yun M.H."/>
        </authorList>
    </citation>
    <scope>NUCLEOTIDE SEQUENCE</scope>
    <source>
        <strain evidence="1">20211129_DDA</strain>
        <tissue evidence="1">Liver</tissue>
    </source>
</reference>
<protein>
    <submittedName>
        <fullName evidence="1">Uncharacterized protein</fullName>
    </submittedName>
</protein>
<evidence type="ECO:0000313" key="1">
    <source>
        <dbReference type="EMBL" id="KAJ1108813.1"/>
    </source>
</evidence>
<dbReference type="EMBL" id="JANPWB010000013">
    <property type="protein sequence ID" value="KAJ1108813.1"/>
    <property type="molecule type" value="Genomic_DNA"/>
</dbReference>